<accession>A0ABU0SBC2</accession>
<dbReference type="Gene3D" id="1.10.30.50">
    <property type="match status" value="1"/>
</dbReference>
<gene>
    <name evidence="3" type="ORF">QFZ34_003220</name>
</gene>
<comment type="caution">
    <text evidence="3">The sequence shown here is derived from an EMBL/GenBank/DDBJ whole genome shotgun (WGS) entry which is preliminary data.</text>
</comment>
<dbReference type="Pfam" id="PF01844">
    <property type="entry name" value="HNH"/>
    <property type="match status" value="1"/>
</dbReference>
<sequence>MNSTTSPEVKRDEVPLVVRSVVAPALPYNEYKQPLRRDFFHSCAYCTMSEAEAQAIRFTIDHYEPRGSRPDLENVYDNLMWACDECNRRKGNRTPPAKAREDGLRFFRPDTDVYTEHFHRDGSTLISDTNTGWYSLEALDLNREALCRLRDLRMRLTECDAAVTAGILAISHFPIDRLPHHIRGPAIRAIQQLKDARNHTIDAIEEVLRDHAKSPYLDDDPAAPERGADRARKLKQAEALYPGLDWRAPRKTPSAKSAVG</sequence>
<dbReference type="CDD" id="cd00085">
    <property type="entry name" value="HNHc"/>
    <property type="match status" value="1"/>
</dbReference>
<dbReference type="SMART" id="SM00507">
    <property type="entry name" value="HNHc"/>
    <property type="match status" value="1"/>
</dbReference>
<keyword evidence="3" id="KW-0255">Endonuclease</keyword>
<protein>
    <submittedName>
        <fullName evidence="3">5-methylcytosine-specific restriction endonuclease McrA</fullName>
    </submittedName>
</protein>
<evidence type="ECO:0000313" key="4">
    <source>
        <dbReference type="Proteomes" id="UP001237780"/>
    </source>
</evidence>
<evidence type="ECO:0000256" key="1">
    <source>
        <dbReference type="SAM" id="MobiDB-lite"/>
    </source>
</evidence>
<dbReference type="InterPro" id="IPR003615">
    <property type="entry name" value="HNH_nuc"/>
</dbReference>
<keyword evidence="3" id="KW-0540">Nuclease</keyword>
<keyword evidence="4" id="KW-1185">Reference proteome</keyword>
<evidence type="ECO:0000259" key="2">
    <source>
        <dbReference type="SMART" id="SM00507"/>
    </source>
</evidence>
<organism evidence="3 4">
    <name type="scientific">Phyllobacterium ifriqiyense</name>
    <dbReference type="NCBI Taxonomy" id="314238"/>
    <lineage>
        <taxon>Bacteria</taxon>
        <taxon>Pseudomonadati</taxon>
        <taxon>Pseudomonadota</taxon>
        <taxon>Alphaproteobacteria</taxon>
        <taxon>Hyphomicrobiales</taxon>
        <taxon>Phyllobacteriaceae</taxon>
        <taxon>Phyllobacterium</taxon>
    </lineage>
</organism>
<keyword evidence="3" id="KW-0378">Hydrolase</keyword>
<proteinExistence type="predicted"/>
<dbReference type="Proteomes" id="UP001237780">
    <property type="component" value="Unassembled WGS sequence"/>
</dbReference>
<feature type="domain" description="HNH nuclease" evidence="2">
    <location>
        <begin position="29"/>
        <end position="88"/>
    </location>
</feature>
<dbReference type="GO" id="GO:0004519">
    <property type="term" value="F:endonuclease activity"/>
    <property type="evidence" value="ECO:0007669"/>
    <property type="project" value="UniProtKB-KW"/>
</dbReference>
<name>A0ABU0SBC2_9HYPH</name>
<dbReference type="InterPro" id="IPR002711">
    <property type="entry name" value="HNH"/>
</dbReference>
<feature type="region of interest" description="Disordered" evidence="1">
    <location>
        <begin position="214"/>
        <end position="234"/>
    </location>
</feature>
<evidence type="ECO:0000313" key="3">
    <source>
        <dbReference type="EMBL" id="MDQ0998038.1"/>
    </source>
</evidence>
<dbReference type="RefSeq" id="WP_307282507.1">
    <property type="nucleotide sequence ID" value="NZ_JAUSZT010000003.1"/>
</dbReference>
<dbReference type="EMBL" id="JAUSZT010000003">
    <property type="protein sequence ID" value="MDQ0998038.1"/>
    <property type="molecule type" value="Genomic_DNA"/>
</dbReference>
<reference evidence="3 4" key="1">
    <citation type="submission" date="2023-07" db="EMBL/GenBank/DDBJ databases">
        <title>Comparative genomics of wheat-associated soil bacteria to identify genetic determinants of phenazine resistance.</title>
        <authorList>
            <person name="Mouncey N."/>
        </authorList>
    </citation>
    <scope>NUCLEOTIDE SEQUENCE [LARGE SCALE GENOMIC DNA]</scope>
    <source>
        <strain evidence="3 4">W4I11</strain>
    </source>
</reference>